<dbReference type="SUPFAM" id="SSF52777">
    <property type="entry name" value="CoA-dependent acyltransferases"/>
    <property type="match status" value="2"/>
</dbReference>
<dbReference type="SUPFAM" id="SSF56801">
    <property type="entry name" value="Acetyl-CoA synthetase-like"/>
    <property type="match status" value="1"/>
</dbReference>
<dbReference type="InterPro" id="IPR000873">
    <property type="entry name" value="AMP-dep_synth/lig_dom"/>
</dbReference>
<organism evidence="5 6">
    <name type="scientific">Mucilaginibacter myungsuensis</name>
    <dbReference type="NCBI Taxonomy" id="649104"/>
    <lineage>
        <taxon>Bacteria</taxon>
        <taxon>Pseudomonadati</taxon>
        <taxon>Bacteroidota</taxon>
        <taxon>Sphingobacteriia</taxon>
        <taxon>Sphingobacteriales</taxon>
        <taxon>Sphingobacteriaceae</taxon>
        <taxon>Mucilaginibacter</taxon>
    </lineage>
</organism>
<dbReference type="Gene3D" id="3.30.559.10">
    <property type="entry name" value="Chloramphenicol acetyltransferase-like domain"/>
    <property type="match status" value="1"/>
</dbReference>
<dbReference type="PROSITE" id="PS50075">
    <property type="entry name" value="CARRIER"/>
    <property type="match status" value="1"/>
</dbReference>
<reference evidence="5" key="1">
    <citation type="submission" date="2020-10" db="EMBL/GenBank/DDBJ databases">
        <title>Mucilaginibacter mali sp. nov., isolated from rhizosphere soil of apple orchard.</title>
        <authorList>
            <person name="Lee J.-S."/>
            <person name="Kim H.S."/>
            <person name="Kim J.-S."/>
        </authorList>
    </citation>
    <scope>NUCLEOTIDE SEQUENCE</scope>
    <source>
        <strain evidence="5">KCTC 22746</strain>
    </source>
</reference>
<keyword evidence="2" id="KW-0596">Phosphopantetheine</keyword>
<dbReference type="EMBL" id="JADFFL010000006">
    <property type="protein sequence ID" value="MBE9663376.1"/>
    <property type="molecule type" value="Genomic_DNA"/>
</dbReference>
<evidence type="ECO:0000259" key="4">
    <source>
        <dbReference type="PROSITE" id="PS50075"/>
    </source>
</evidence>
<dbReference type="InterPro" id="IPR045851">
    <property type="entry name" value="AMP-bd_C_sf"/>
</dbReference>
<dbReference type="FunFam" id="3.40.50.12780:FF:000012">
    <property type="entry name" value="Non-ribosomal peptide synthetase"/>
    <property type="match status" value="1"/>
</dbReference>
<dbReference type="FunFam" id="1.10.1200.10:FF:000005">
    <property type="entry name" value="Nonribosomal peptide synthetase 1"/>
    <property type="match status" value="1"/>
</dbReference>
<dbReference type="Gene3D" id="3.40.50.980">
    <property type="match status" value="2"/>
</dbReference>
<dbReference type="SUPFAM" id="SSF47336">
    <property type="entry name" value="ACP-like"/>
    <property type="match status" value="1"/>
</dbReference>
<evidence type="ECO:0000256" key="3">
    <source>
        <dbReference type="ARBA" id="ARBA00022553"/>
    </source>
</evidence>
<dbReference type="PANTHER" id="PTHR45527:SF1">
    <property type="entry name" value="FATTY ACID SYNTHASE"/>
    <property type="match status" value="1"/>
</dbReference>
<dbReference type="GO" id="GO:0031177">
    <property type="term" value="F:phosphopantetheine binding"/>
    <property type="evidence" value="ECO:0007669"/>
    <property type="project" value="InterPro"/>
</dbReference>
<dbReference type="Pfam" id="PF00975">
    <property type="entry name" value="Thioesterase"/>
    <property type="match status" value="1"/>
</dbReference>
<proteinExistence type="predicted"/>
<dbReference type="Gene3D" id="1.10.1200.10">
    <property type="entry name" value="ACP-like"/>
    <property type="match status" value="1"/>
</dbReference>
<dbReference type="InterPro" id="IPR010071">
    <property type="entry name" value="AA_adenyl_dom"/>
</dbReference>
<dbReference type="SMART" id="SM00823">
    <property type="entry name" value="PKS_PP"/>
    <property type="match status" value="1"/>
</dbReference>
<dbReference type="Proteomes" id="UP000622475">
    <property type="component" value="Unassembled WGS sequence"/>
</dbReference>
<dbReference type="Pfam" id="PF00550">
    <property type="entry name" value="PP-binding"/>
    <property type="match status" value="1"/>
</dbReference>
<dbReference type="Gene3D" id="2.30.38.10">
    <property type="entry name" value="Luciferase, Domain 3"/>
    <property type="match status" value="1"/>
</dbReference>
<dbReference type="InterPro" id="IPR036736">
    <property type="entry name" value="ACP-like_sf"/>
</dbReference>
<dbReference type="Gene3D" id="3.30.559.30">
    <property type="entry name" value="Nonribosomal peptide synthetase, condensation domain"/>
    <property type="match status" value="1"/>
</dbReference>
<dbReference type="Pfam" id="PF00668">
    <property type="entry name" value="Condensation"/>
    <property type="match status" value="1"/>
</dbReference>
<dbReference type="CDD" id="cd19531">
    <property type="entry name" value="LCL_NRPS-like"/>
    <property type="match status" value="1"/>
</dbReference>
<dbReference type="Gene3D" id="3.30.300.30">
    <property type="match status" value="1"/>
</dbReference>
<dbReference type="GO" id="GO:0044550">
    <property type="term" value="P:secondary metabolite biosynthetic process"/>
    <property type="evidence" value="ECO:0007669"/>
    <property type="project" value="TreeGrafter"/>
</dbReference>
<dbReference type="SUPFAM" id="SSF53474">
    <property type="entry name" value="alpha/beta-Hydrolases"/>
    <property type="match status" value="1"/>
</dbReference>
<comment type="cofactor">
    <cofactor evidence="1">
        <name>pantetheine 4'-phosphate</name>
        <dbReference type="ChEBI" id="CHEBI:47942"/>
    </cofactor>
</comment>
<dbReference type="InterPro" id="IPR001031">
    <property type="entry name" value="Thioesterase"/>
</dbReference>
<protein>
    <submittedName>
        <fullName evidence="5">Amino acid adenylation domain-containing protein</fullName>
    </submittedName>
</protein>
<dbReference type="FunFam" id="3.40.50.980:FF:000001">
    <property type="entry name" value="Non-ribosomal peptide synthetase"/>
    <property type="match status" value="1"/>
</dbReference>
<dbReference type="InterPro" id="IPR009081">
    <property type="entry name" value="PP-bd_ACP"/>
</dbReference>
<evidence type="ECO:0000256" key="1">
    <source>
        <dbReference type="ARBA" id="ARBA00001957"/>
    </source>
</evidence>
<evidence type="ECO:0000313" key="5">
    <source>
        <dbReference type="EMBL" id="MBE9663376.1"/>
    </source>
</evidence>
<feature type="domain" description="Carrier" evidence="4">
    <location>
        <begin position="988"/>
        <end position="1063"/>
    </location>
</feature>
<dbReference type="InterPro" id="IPR025110">
    <property type="entry name" value="AMP-bd_C"/>
</dbReference>
<dbReference type="InterPro" id="IPR029058">
    <property type="entry name" value="AB_hydrolase_fold"/>
</dbReference>
<dbReference type="Gene3D" id="3.40.50.1820">
    <property type="entry name" value="alpha/beta hydrolase"/>
    <property type="match status" value="1"/>
</dbReference>
<dbReference type="GO" id="GO:0003824">
    <property type="term" value="F:catalytic activity"/>
    <property type="evidence" value="ECO:0007669"/>
    <property type="project" value="InterPro"/>
</dbReference>
<dbReference type="InterPro" id="IPR020806">
    <property type="entry name" value="PKS_PP-bd"/>
</dbReference>
<accession>A0A929L527</accession>
<dbReference type="InterPro" id="IPR001242">
    <property type="entry name" value="Condensation_dom"/>
</dbReference>
<dbReference type="CDD" id="cd12116">
    <property type="entry name" value="A_NRPS_Ta1_like"/>
    <property type="match status" value="1"/>
</dbReference>
<dbReference type="PROSITE" id="PS00455">
    <property type="entry name" value="AMP_BINDING"/>
    <property type="match status" value="1"/>
</dbReference>
<name>A0A929L527_9SPHI</name>
<dbReference type="GO" id="GO:0005737">
    <property type="term" value="C:cytoplasm"/>
    <property type="evidence" value="ECO:0007669"/>
    <property type="project" value="TreeGrafter"/>
</dbReference>
<dbReference type="PANTHER" id="PTHR45527">
    <property type="entry name" value="NONRIBOSOMAL PEPTIDE SYNTHETASE"/>
    <property type="match status" value="1"/>
</dbReference>
<comment type="caution">
    <text evidence="5">The sequence shown here is derived from an EMBL/GenBank/DDBJ whole genome shotgun (WGS) entry which is preliminary data.</text>
</comment>
<dbReference type="InterPro" id="IPR020845">
    <property type="entry name" value="AMP-binding_CS"/>
</dbReference>
<sequence>MDTTELKDQQFVPVDFDPFAGPELSLFAPATEPQMEIWLSCKLGGQEASCAYNESFALRLHGAVDIEILKRAVEALVTRHESLRSVFSPNGASMLTYSYLAPELSVEDLSSKHPNILQSSIDGYIDSTMKTPFDLVNGPLFRVKIFKQDAQLYTLILTVHHIICDGWSFGVIMQELSKYYSAFLANTVPNLAVAPKFSQYAQDQANFPATADYQEIETFWLDQYKEYVPVVDLPTDRARPAMRTFASKHYKKDFEPGLTAAIKQLASKAGCSLVTVLLAGFETWLQHVTGQDEVVVGVPAAGQLASGNIDLVGHCVNLLPVKSTMDSESTFLQYLKQRRPQILDAYDHQMITFGQLIKKLNISRDPSRVPLVPVVFNSDMGMNEGIIFQNLTHELFPVQRKFENFEIFINVNDIGSGLTMDWGYTSALFDPETIEAMAGGFEQLLAIVTADPEKRIRDIFSGDKQDQVSDASILADTDAPYPAKPLHQLIKGIAQQYPTNTAVQFGDTKLSYKQLDEASDKLAALLIGKGIQKGDLVALAVNRTADMMTALLGILKTGAAYLPIDPEYPVERIKYTLNDADAKLMIIPHDHRDHFVTDTEQLLIEDAIVESSAIDSPSPDVQVDPSDLAYVLYTSGTTGYPKGVQITHANLVNFLVSMQSAPGMKPADKLLAVTTISFDIAGLELFLPLITGACVVITDTQTARDGRALLQIVRDQQISMMQATPYTWKMLLEAGWNEQLPLKVLCGGEALPKDLAMKLLEKCGELWNMYGPTETTIWSTVKQVTPSDTIISIGKPIANTQVYILDEKRKAVPIGATGEIYISGDGVAPGYLYRDTLTRERFVADPFRPSATMYRTGDLGRVMPSGEIQCLGRTDQQLKIRGYRIEPEGIAQHIKDIHNVKDAVVTSKNDPAGNAQLVAYVVLRHKLHVDVPLQVKEWRDELRKHLQEYMVPNYIVILQALPLTPNGKIDIKSLPEPDYTQNRPAYVAPRTSIEKQVAEIWQQYMNIEKVGIYDDFFELGGHSLTAVEIMTALEKQTGQVLPLASLFNHATVERLALLLKMDGRSVTWDSLVPIKPLGDKMPLYIVHGAGLNVLLFNTLAQNMAPDQPVYGLQARGMNGIDEPLNRMEDIAGHYVSEILAQNPEGPYALAGYSFGGIIAYEMAKQLDQMGKRVKMLAMFDTYAYRSDYFDPMIKKLAHRAWFFIMQVLHSLWLLIKKPKDTFTYKSEMIRRRLIRKYWAIRYGREQQQEGFFGYSNKIDLMNEEAERNYKLEPYPIEVELFRAREVTFYMEDFKYLGWKKYALKGVNIHDIPGEHNFIFAPPNDKEFARVLQECLNKAEQKR</sequence>
<evidence type="ECO:0000256" key="2">
    <source>
        <dbReference type="ARBA" id="ARBA00022450"/>
    </source>
</evidence>
<dbReference type="InterPro" id="IPR023213">
    <property type="entry name" value="CAT-like_dom_sf"/>
</dbReference>
<dbReference type="RefSeq" id="WP_194112610.1">
    <property type="nucleotide sequence ID" value="NZ_JADFFL010000006.1"/>
</dbReference>
<evidence type="ECO:0000313" key="6">
    <source>
        <dbReference type="Proteomes" id="UP000622475"/>
    </source>
</evidence>
<dbReference type="Pfam" id="PF13193">
    <property type="entry name" value="AMP-binding_C"/>
    <property type="match status" value="1"/>
</dbReference>
<dbReference type="GO" id="GO:0043041">
    <property type="term" value="P:amino acid activation for nonribosomal peptide biosynthetic process"/>
    <property type="evidence" value="ECO:0007669"/>
    <property type="project" value="TreeGrafter"/>
</dbReference>
<gene>
    <name evidence="5" type="ORF">IRJ16_15925</name>
</gene>
<dbReference type="Pfam" id="PF00501">
    <property type="entry name" value="AMP-binding"/>
    <property type="match status" value="1"/>
</dbReference>
<keyword evidence="3" id="KW-0597">Phosphoprotein</keyword>
<keyword evidence="6" id="KW-1185">Reference proteome</keyword>
<dbReference type="NCBIfam" id="TIGR01733">
    <property type="entry name" value="AA-adenyl-dom"/>
    <property type="match status" value="1"/>
</dbReference>